<feature type="domain" description="ABC3 transporter permease C-terminal" evidence="8">
    <location>
        <begin position="278"/>
        <end position="395"/>
    </location>
</feature>
<evidence type="ECO:0000259" key="8">
    <source>
        <dbReference type="Pfam" id="PF02687"/>
    </source>
</evidence>
<evidence type="ECO:0000256" key="6">
    <source>
        <dbReference type="ARBA" id="ARBA00038076"/>
    </source>
</evidence>
<keyword evidence="4 7" id="KW-1133">Transmembrane helix</keyword>
<name>A0ABP9QCT6_9PSEU</name>
<evidence type="ECO:0000313" key="10">
    <source>
        <dbReference type="EMBL" id="GAA5159749.1"/>
    </source>
</evidence>
<keyword evidence="11" id="KW-1185">Reference proteome</keyword>
<evidence type="ECO:0000256" key="7">
    <source>
        <dbReference type="SAM" id="Phobius"/>
    </source>
</evidence>
<feature type="transmembrane region" description="Helical" evidence="7">
    <location>
        <begin position="365"/>
        <end position="387"/>
    </location>
</feature>
<dbReference type="Pfam" id="PF12704">
    <property type="entry name" value="MacB_PCD"/>
    <property type="match status" value="1"/>
</dbReference>
<dbReference type="Proteomes" id="UP001428817">
    <property type="component" value="Unassembled WGS sequence"/>
</dbReference>
<evidence type="ECO:0000259" key="9">
    <source>
        <dbReference type="Pfam" id="PF12704"/>
    </source>
</evidence>
<feature type="transmembrane region" description="Helical" evidence="7">
    <location>
        <begin position="328"/>
        <end position="353"/>
    </location>
</feature>
<keyword evidence="2" id="KW-1003">Cell membrane</keyword>
<sequence length="404" mass="42187">MNIREAFVVAVRALRVNKLRSILTTLGIIIGVSSVITLVGVGDGMRAGFADTFGRRANQLDITKAVGGVIGGDVRDLTNSDVAALVVPGRAPAVSSATPVVTGSTVASYRERQVLADVVGSTADYFRVANREVVSGVAFTATQRGGKDRVAVLGPNVAAALFPGGPGEAIGQTVRLTRTNFTVVGVLRGDGRSDDVVVVPIETARGYLVGAPDQVNQIIVKATSPNLMAAARRQVTAVLDEQHLIRTPSRRDFKISTFEAQLRDMNRTLGFISAFIVAIGGVSMLVGGIGVANIMLVSVTERTREIGIRKAIGARHSAIMKQFLIESLMLAAVGGVLGMVIGVGFTLTAAQVIPRLAPQFGAPTVSIPATVISFSASLVVGLLAGGYPAYRAARLRPVEALRHS</sequence>
<dbReference type="InterPro" id="IPR025857">
    <property type="entry name" value="MacB_PCD"/>
</dbReference>
<dbReference type="PANTHER" id="PTHR30572">
    <property type="entry name" value="MEMBRANE COMPONENT OF TRANSPORTER-RELATED"/>
    <property type="match status" value="1"/>
</dbReference>
<gene>
    <name evidence="10" type="ORF">GCM10023321_41340</name>
</gene>
<comment type="caution">
    <text evidence="10">The sequence shown here is derived from an EMBL/GenBank/DDBJ whole genome shotgun (WGS) entry which is preliminary data.</text>
</comment>
<evidence type="ECO:0000256" key="2">
    <source>
        <dbReference type="ARBA" id="ARBA00022475"/>
    </source>
</evidence>
<reference evidence="11" key="1">
    <citation type="journal article" date="2019" name="Int. J. Syst. Evol. Microbiol.">
        <title>The Global Catalogue of Microorganisms (GCM) 10K type strain sequencing project: providing services to taxonomists for standard genome sequencing and annotation.</title>
        <authorList>
            <consortium name="The Broad Institute Genomics Platform"/>
            <consortium name="The Broad Institute Genome Sequencing Center for Infectious Disease"/>
            <person name="Wu L."/>
            <person name="Ma J."/>
        </authorList>
    </citation>
    <scope>NUCLEOTIDE SEQUENCE [LARGE SCALE GENOMIC DNA]</scope>
    <source>
        <strain evidence="11">JCM 18303</strain>
    </source>
</reference>
<dbReference type="InterPro" id="IPR003838">
    <property type="entry name" value="ABC3_permease_C"/>
</dbReference>
<dbReference type="RefSeq" id="WP_185063317.1">
    <property type="nucleotide sequence ID" value="NZ_BAABJP010000019.1"/>
</dbReference>
<evidence type="ECO:0000313" key="11">
    <source>
        <dbReference type="Proteomes" id="UP001428817"/>
    </source>
</evidence>
<feature type="domain" description="MacB-like periplasmic core" evidence="9">
    <location>
        <begin position="21"/>
        <end position="237"/>
    </location>
</feature>
<feature type="transmembrane region" description="Helical" evidence="7">
    <location>
        <begin position="271"/>
        <end position="299"/>
    </location>
</feature>
<evidence type="ECO:0000256" key="4">
    <source>
        <dbReference type="ARBA" id="ARBA00022989"/>
    </source>
</evidence>
<evidence type="ECO:0000256" key="1">
    <source>
        <dbReference type="ARBA" id="ARBA00004651"/>
    </source>
</evidence>
<evidence type="ECO:0000256" key="3">
    <source>
        <dbReference type="ARBA" id="ARBA00022692"/>
    </source>
</evidence>
<comment type="similarity">
    <text evidence="6">Belongs to the ABC-4 integral membrane protein family.</text>
</comment>
<dbReference type="Pfam" id="PF02687">
    <property type="entry name" value="FtsX"/>
    <property type="match status" value="1"/>
</dbReference>
<accession>A0ABP9QCT6</accession>
<comment type="subcellular location">
    <subcellularLocation>
        <location evidence="1">Cell membrane</location>
        <topology evidence="1">Multi-pass membrane protein</topology>
    </subcellularLocation>
</comment>
<evidence type="ECO:0000256" key="5">
    <source>
        <dbReference type="ARBA" id="ARBA00023136"/>
    </source>
</evidence>
<protein>
    <submittedName>
        <fullName evidence="10">ABC transporter permease</fullName>
    </submittedName>
</protein>
<dbReference type="PANTHER" id="PTHR30572:SF4">
    <property type="entry name" value="ABC TRANSPORTER PERMEASE YTRF"/>
    <property type="match status" value="1"/>
</dbReference>
<proteinExistence type="inferred from homology"/>
<dbReference type="EMBL" id="BAABJP010000019">
    <property type="protein sequence ID" value="GAA5159749.1"/>
    <property type="molecule type" value="Genomic_DNA"/>
</dbReference>
<keyword evidence="3 7" id="KW-0812">Transmembrane</keyword>
<dbReference type="InterPro" id="IPR050250">
    <property type="entry name" value="Macrolide_Exporter_MacB"/>
</dbReference>
<feature type="transmembrane region" description="Helical" evidence="7">
    <location>
        <begin position="21"/>
        <end position="41"/>
    </location>
</feature>
<organism evidence="10 11">
    <name type="scientific">Pseudonocardia eucalypti</name>
    <dbReference type="NCBI Taxonomy" id="648755"/>
    <lineage>
        <taxon>Bacteria</taxon>
        <taxon>Bacillati</taxon>
        <taxon>Actinomycetota</taxon>
        <taxon>Actinomycetes</taxon>
        <taxon>Pseudonocardiales</taxon>
        <taxon>Pseudonocardiaceae</taxon>
        <taxon>Pseudonocardia</taxon>
    </lineage>
</organism>
<keyword evidence="5 7" id="KW-0472">Membrane</keyword>